<feature type="transmembrane region" description="Helical" evidence="6">
    <location>
        <begin position="391"/>
        <end position="410"/>
    </location>
</feature>
<dbReference type="GO" id="GO:0016020">
    <property type="term" value="C:membrane"/>
    <property type="evidence" value="ECO:0007669"/>
    <property type="project" value="UniProtKB-SubCell"/>
</dbReference>
<dbReference type="PANTHER" id="PTHR46285:SF13">
    <property type="entry name" value="OS02G0167775 PROTEIN"/>
    <property type="match status" value="1"/>
</dbReference>
<evidence type="ECO:0000256" key="5">
    <source>
        <dbReference type="ARBA" id="ARBA00023136"/>
    </source>
</evidence>
<evidence type="ECO:0000313" key="7">
    <source>
        <dbReference type="EMBL" id="KAK6916510.1"/>
    </source>
</evidence>
<sequence length="577" mass="65089">MSSEICVIVLPQNVFYSVEQFALWRVFDGDRNILLSMVLTINANTNTLSDSAYPHLLYVGTSFLTIMPPPLPPSRPLSLSLPPPQTHARARSPSAHLGLSILESEENSLNFKFQIISATQRNVVTMLSTSQRILRWEKGFHRWTKNVPSSYISYEMVTWIRNSMNPGKAMHSLHRMKIRLYTLMFLKENMKIRVESLPTLSITSLLCGPSMYQKGKEGLLRSLLSRSDTLVDFLRLEKLHRAACKKENLHDCAILQALPMIIEVTRCCYLIEVPMGTFQGHLVPGLAITLLGLWHACNTIHAYYLKGSGRYMSRFWYPFNSPIQGLKYLELILILSFTIFAIITQVLNFPLLNVSFQPDSFEHSTMFLHLGIFAVFTFSSELSHSAEAPSGFVGILASSVFGQELFLLHYHSADHVGLEGHYHWLLQLIVFVSFMAALATTSFPTSFPAALVLAISVIFQGCWFMNMGFTLWVPRFIPWGCIARLAEPSTDKALGPVMCMTHEAGLRAKALANLQFSWILAGILVLTTDTAGKLGSDYDFQRGCLCGGHTCTFSQIYHLNPKNKKKQKDWKEEDRVT</sequence>
<feature type="transmembrane region" description="Helical" evidence="6">
    <location>
        <begin position="282"/>
        <end position="305"/>
    </location>
</feature>
<keyword evidence="3 6" id="KW-0812">Transmembrane</keyword>
<organism evidence="7 8">
    <name type="scientific">Dillenia turbinata</name>
    <dbReference type="NCBI Taxonomy" id="194707"/>
    <lineage>
        <taxon>Eukaryota</taxon>
        <taxon>Viridiplantae</taxon>
        <taxon>Streptophyta</taxon>
        <taxon>Embryophyta</taxon>
        <taxon>Tracheophyta</taxon>
        <taxon>Spermatophyta</taxon>
        <taxon>Magnoliopsida</taxon>
        <taxon>eudicotyledons</taxon>
        <taxon>Gunneridae</taxon>
        <taxon>Pentapetalae</taxon>
        <taxon>Dilleniales</taxon>
        <taxon>Dilleniaceae</taxon>
        <taxon>Dillenia</taxon>
    </lineage>
</organism>
<evidence type="ECO:0000256" key="2">
    <source>
        <dbReference type="ARBA" id="ARBA00006948"/>
    </source>
</evidence>
<keyword evidence="8" id="KW-1185">Reference proteome</keyword>
<accession>A0AAN8UJD9</accession>
<name>A0AAN8UJD9_9MAGN</name>
<keyword evidence="4 6" id="KW-1133">Transmembrane helix</keyword>
<feature type="transmembrane region" description="Helical" evidence="6">
    <location>
        <begin position="450"/>
        <end position="473"/>
    </location>
</feature>
<feature type="transmembrane region" description="Helical" evidence="6">
    <location>
        <begin position="326"/>
        <end position="347"/>
    </location>
</feature>
<feature type="transmembrane region" description="Helical" evidence="6">
    <location>
        <begin position="422"/>
        <end position="443"/>
    </location>
</feature>
<reference evidence="7 8" key="1">
    <citation type="submission" date="2023-12" db="EMBL/GenBank/DDBJ databases">
        <title>A high-quality genome assembly for Dillenia turbinata (Dilleniales).</title>
        <authorList>
            <person name="Chanderbali A."/>
        </authorList>
    </citation>
    <scope>NUCLEOTIDE SEQUENCE [LARGE SCALE GENOMIC DNA]</scope>
    <source>
        <strain evidence="7">LSX21</strain>
        <tissue evidence="7">Leaf</tissue>
    </source>
</reference>
<evidence type="ECO:0000256" key="1">
    <source>
        <dbReference type="ARBA" id="ARBA00004141"/>
    </source>
</evidence>
<comment type="subcellular location">
    <subcellularLocation>
        <location evidence="1">Membrane</location>
        <topology evidence="1">Multi-pass membrane protein</topology>
    </subcellularLocation>
</comment>
<dbReference type="EMBL" id="JBAMMX010000024">
    <property type="protein sequence ID" value="KAK6916510.1"/>
    <property type="molecule type" value="Genomic_DNA"/>
</dbReference>
<dbReference type="AlphaFoldDB" id="A0AAN8UJD9"/>
<dbReference type="Proteomes" id="UP001370490">
    <property type="component" value="Unassembled WGS sequence"/>
</dbReference>
<feature type="transmembrane region" description="Helical" evidence="6">
    <location>
        <begin position="367"/>
        <end position="384"/>
    </location>
</feature>
<comment type="similarity">
    <text evidence="2">Belongs to the TMEM45 family.</text>
</comment>
<proteinExistence type="inferred from homology"/>
<evidence type="ECO:0000313" key="8">
    <source>
        <dbReference type="Proteomes" id="UP001370490"/>
    </source>
</evidence>
<dbReference type="PANTHER" id="PTHR46285">
    <property type="entry name" value="PROTEINASE INHIBITOR I4, SERPIN (DUF716)-RELATED"/>
    <property type="match status" value="1"/>
</dbReference>
<protein>
    <submittedName>
        <fullName evidence="7">Uncharacterized protein</fullName>
    </submittedName>
</protein>
<dbReference type="InterPro" id="IPR006904">
    <property type="entry name" value="DUF716"/>
</dbReference>
<comment type="caution">
    <text evidence="7">The sequence shown here is derived from an EMBL/GenBank/DDBJ whole genome shotgun (WGS) entry which is preliminary data.</text>
</comment>
<evidence type="ECO:0000256" key="3">
    <source>
        <dbReference type="ARBA" id="ARBA00022692"/>
    </source>
</evidence>
<keyword evidence="5 6" id="KW-0472">Membrane</keyword>
<dbReference type="Pfam" id="PF04819">
    <property type="entry name" value="DUF716"/>
    <property type="match status" value="1"/>
</dbReference>
<gene>
    <name evidence="7" type="ORF">RJ641_019371</name>
</gene>
<evidence type="ECO:0000256" key="4">
    <source>
        <dbReference type="ARBA" id="ARBA00022989"/>
    </source>
</evidence>
<evidence type="ECO:0000256" key="6">
    <source>
        <dbReference type="SAM" id="Phobius"/>
    </source>
</evidence>